<organism evidence="2 3">
    <name type="scientific">Trichoderma simmonsii</name>
    <dbReference type="NCBI Taxonomy" id="1491479"/>
    <lineage>
        <taxon>Eukaryota</taxon>
        <taxon>Fungi</taxon>
        <taxon>Dikarya</taxon>
        <taxon>Ascomycota</taxon>
        <taxon>Pezizomycotina</taxon>
        <taxon>Sordariomycetes</taxon>
        <taxon>Hypocreomycetidae</taxon>
        <taxon>Hypocreales</taxon>
        <taxon>Hypocreaceae</taxon>
        <taxon>Trichoderma</taxon>
    </lineage>
</organism>
<keyword evidence="3" id="KW-1185">Reference proteome</keyword>
<keyword evidence="1" id="KW-0812">Transmembrane</keyword>
<evidence type="ECO:0000256" key="1">
    <source>
        <dbReference type="SAM" id="Phobius"/>
    </source>
</evidence>
<name>A0A8G0PA37_9HYPO</name>
<feature type="transmembrane region" description="Helical" evidence="1">
    <location>
        <begin position="33"/>
        <end position="53"/>
    </location>
</feature>
<accession>A0A8G0PA37</accession>
<dbReference type="Proteomes" id="UP000826661">
    <property type="component" value="Chromosome I"/>
</dbReference>
<keyword evidence="1" id="KW-1133">Transmembrane helix</keyword>
<sequence length="101" mass="11314">MARCMTWSLSSDDGLVMLLCCTLRRDGVAFGKLVAIGLVTLSISLLFISLYIASPFRLSLLPLPLNRDTHPDPLQTMRIVTSLNDCDDRICICIRAQFSFY</sequence>
<reference evidence="2 3" key="1">
    <citation type="journal article" date="2021" name="BMC Genomics">
        <title>Telomere-to-telomere genome assembly of asparaginase-producing Trichoderma simmonsii.</title>
        <authorList>
            <person name="Chung D."/>
            <person name="Kwon Y.M."/>
            <person name="Yang Y."/>
        </authorList>
    </citation>
    <scope>NUCLEOTIDE SEQUENCE [LARGE SCALE GENOMIC DNA]</scope>
    <source>
        <strain evidence="2 3">GH-Sj1</strain>
    </source>
</reference>
<protein>
    <submittedName>
        <fullName evidence="2">Uncharacterized protein</fullName>
    </submittedName>
</protein>
<dbReference type="EMBL" id="CP075864">
    <property type="protein sequence ID" value="QYS95085.1"/>
    <property type="molecule type" value="Genomic_DNA"/>
</dbReference>
<evidence type="ECO:0000313" key="3">
    <source>
        <dbReference type="Proteomes" id="UP000826661"/>
    </source>
</evidence>
<proteinExistence type="predicted"/>
<evidence type="ECO:0000313" key="2">
    <source>
        <dbReference type="EMBL" id="QYS95085.1"/>
    </source>
</evidence>
<dbReference type="AlphaFoldDB" id="A0A8G0PA37"/>
<keyword evidence="1" id="KW-0472">Membrane</keyword>
<gene>
    <name evidence="2" type="ORF">H0G86_002400</name>
</gene>